<accession>A0AAN9N717</accession>
<gene>
    <name evidence="1" type="ORF">VNO80_09647</name>
</gene>
<dbReference type="EMBL" id="JAYMYR010000004">
    <property type="protein sequence ID" value="KAK7367632.1"/>
    <property type="molecule type" value="Genomic_DNA"/>
</dbReference>
<dbReference type="Proteomes" id="UP001374584">
    <property type="component" value="Unassembled WGS sequence"/>
</dbReference>
<sequence length="140" mass="15968">MATTTSKPTIFEPFLSHASTPNNHFFHFLSPLATATLPRRSCIFRSHNTKTTAFSRRVCGCHRSRADEDFGRSEEDEEFVKVLRESQPYFSVHRARVFVLLVSAEVVASPYLDPILKVSLTLLSLCQLNKPFSFVQLINY</sequence>
<reference evidence="1 2" key="1">
    <citation type="submission" date="2024-01" db="EMBL/GenBank/DDBJ databases">
        <title>The genomes of 5 underutilized Papilionoideae crops provide insights into root nodulation and disease resistanc.</title>
        <authorList>
            <person name="Jiang F."/>
        </authorList>
    </citation>
    <scope>NUCLEOTIDE SEQUENCE [LARGE SCALE GENOMIC DNA]</scope>
    <source>
        <strain evidence="1">JINMINGXINNONG_FW02</strain>
        <tissue evidence="1">Leaves</tissue>
    </source>
</reference>
<proteinExistence type="predicted"/>
<comment type="caution">
    <text evidence="1">The sequence shown here is derived from an EMBL/GenBank/DDBJ whole genome shotgun (WGS) entry which is preliminary data.</text>
</comment>
<protein>
    <submittedName>
        <fullName evidence="1">Uncharacterized protein</fullName>
    </submittedName>
</protein>
<organism evidence="1 2">
    <name type="scientific">Phaseolus coccineus</name>
    <name type="common">Scarlet runner bean</name>
    <name type="synonym">Phaseolus multiflorus</name>
    <dbReference type="NCBI Taxonomy" id="3886"/>
    <lineage>
        <taxon>Eukaryota</taxon>
        <taxon>Viridiplantae</taxon>
        <taxon>Streptophyta</taxon>
        <taxon>Embryophyta</taxon>
        <taxon>Tracheophyta</taxon>
        <taxon>Spermatophyta</taxon>
        <taxon>Magnoliopsida</taxon>
        <taxon>eudicotyledons</taxon>
        <taxon>Gunneridae</taxon>
        <taxon>Pentapetalae</taxon>
        <taxon>rosids</taxon>
        <taxon>fabids</taxon>
        <taxon>Fabales</taxon>
        <taxon>Fabaceae</taxon>
        <taxon>Papilionoideae</taxon>
        <taxon>50 kb inversion clade</taxon>
        <taxon>NPAAA clade</taxon>
        <taxon>indigoferoid/millettioid clade</taxon>
        <taxon>Phaseoleae</taxon>
        <taxon>Phaseolus</taxon>
    </lineage>
</organism>
<evidence type="ECO:0000313" key="1">
    <source>
        <dbReference type="EMBL" id="KAK7367632.1"/>
    </source>
</evidence>
<keyword evidence="2" id="KW-1185">Reference proteome</keyword>
<evidence type="ECO:0000313" key="2">
    <source>
        <dbReference type="Proteomes" id="UP001374584"/>
    </source>
</evidence>
<name>A0AAN9N717_PHACN</name>
<dbReference type="AlphaFoldDB" id="A0AAN9N717"/>